<dbReference type="SMART" id="SM00409">
    <property type="entry name" value="IG"/>
    <property type="match status" value="1"/>
</dbReference>
<dbReference type="PROSITE" id="PS50835">
    <property type="entry name" value="IG_LIKE"/>
    <property type="match status" value="1"/>
</dbReference>
<dbReference type="InterPro" id="IPR003599">
    <property type="entry name" value="Ig_sub"/>
</dbReference>
<dbReference type="InterPro" id="IPR007110">
    <property type="entry name" value="Ig-like_dom"/>
</dbReference>
<dbReference type="WBParaSite" id="jg6403">
    <property type="protein sequence ID" value="jg6403"/>
    <property type="gene ID" value="jg6403"/>
</dbReference>
<dbReference type="Proteomes" id="UP000887574">
    <property type="component" value="Unplaced"/>
</dbReference>
<name>A0A915EIN6_9BILA</name>
<reference evidence="3" key="1">
    <citation type="submission" date="2022-11" db="UniProtKB">
        <authorList>
            <consortium name="WormBaseParasite"/>
        </authorList>
    </citation>
    <scope>IDENTIFICATION</scope>
</reference>
<protein>
    <submittedName>
        <fullName evidence="3">Ig-like domain-containing protein</fullName>
    </submittedName>
</protein>
<sequence>MLCPCPSIEEVYEDRSEEENNPPILPKISRTATSSLKQGLELLTDDQLQKLMIVVAKDMRFKYDLFLKLREQHKLVKSLQTIANKNHVLNSSYCFTCGKPGSPTNGWLRFSIRRRLAALVECCSESCSHRICLNCAKISAPEKPVCVYCWEDKKLEYKKKEWNVLMWPMTQECFGWSKYNHVTEGSSFAAANWTMRAKLELHLIHLLDGSGVSLDSAQVDFQVSDIILESSRHKLVMALMDYSTSGHFAHIDHAIEDVKQVLRRRSNCIQPCSAASNSYLPSLSYFHLMSNAIISMLLHSSSQNSNYSASSASLRFRRPRREVQEGQMHKGPRLGLSRCSLKSFACGRSAALYVPSCSRTKAALLPCFSELDLSSSTAINTRGVLSPRPVHPNHKYFPVASLRTSRSSLASHLEDVKETPDDLPKLCFELPEPNLCVIPANEDSLPPTPGPLSSPAVLPVENGSPLVSKGHLTIAMEKLIVEVSAGQMVTIRCAIRNAGCEVEVTDSKSPLQLIWYNRRRQIPTTSKTGRIRLSTNQTSSKLEIFDCDAYKDSGDIVCVAVGECVLGGVQAATTRLIVHEDDIAGEEPLFVRPLSIFNPSNISSYSLHCKTIAQGDSLLLKCRVSGLPQPYLKFFVSFGNKPMEVVDSSHEISYIGDLWTLKVDNLKLSSYSINNLPATLTYTSVAMNRIGKCISSIQLTLVEKTRLAVEQQTSL</sequence>
<evidence type="ECO:0000313" key="2">
    <source>
        <dbReference type="Proteomes" id="UP000887574"/>
    </source>
</evidence>
<dbReference type="InterPro" id="IPR036179">
    <property type="entry name" value="Ig-like_dom_sf"/>
</dbReference>
<evidence type="ECO:0000313" key="3">
    <source>
        <dbReference type="WBParaSite" id="jg6403"/>
    </source>
</evidence>
<evidence type="ECO:0000259" key="1">
    <source>
        <dbReference type="PROSITE" id="PS50835"/>
    </source>
</evidence>
<dbReference type="AlphaFoldDB" id="A0A915EIN6"/>
<dbReference type="InterPro" id="IPR013783">
    <property type="entry name" value="Ig-like_fold"/>
</dbReference>
<accession>A0A915EIN6</accession>
<proteinExistence type="predicted"/>
<dbReference type="SUPFAM" id="SSF48726">
    <property type="entry name" value="Immunoglobulin"/>
    <property type="match status" value="2"/>
</dbReference>
<dbReference type="Gene3D" id="2.60.40.10">
    <property type="entry name" value="Immunoglobulins"/>
    <property type="match status" value="2"/>
</dbReference>
<organism evidence="2 3">
    <name type="scientific">Ditylenchus dipsaci</name>
    <dbReference type="NCBI Taxonomy" id="166011"/>
    <lineage>
        <taxon>Eukaryota</taxon>
        <taxon>Metazoa</taxon>
        <taxon>Ecdysozoa</taxon>
        <taxon>Nematoda</taxon>
        <taxon>Chromadorea</taxon>
        <taxon>Rhabditida</taxon>
        <taxon>Tylenchina</taxon>
        <taxon>Tylenchomorpha</taxon>
        <taxon>Sphaerularioidea</taxon>
        <taxon>Anguinidae</taxon>
        <taxon>Anguininae</taxon>
        <taxon>Ditylenchus</taxon>
    </lineage>
</organism>
<feature type="domain" description="Ig-like" evidence="1">
    <location>
        <begin position="455"/>
        <end position="560"/>
    </location>
</feature>
<keyword evidence="2" id="KW-1185">Reference proteome</keyword>